<dbReference type="PROSITE" id="PS50106">
    <property type="entry name" value="PDZ"/>
    <property type="match status" value="1"/>
</dbReference>
<dbReference type="CDD" id="cd06718">
    <property type="entry name" value="PDZ_Par6-like"/>
    <property type="match status" value="1"/>
</dbReference>
<dbReference type="Proteomes" id="UP000095284">
    <property type="component" value="Unplaced"/>
</dbReference>
<feature type="domain" description="Rho-GAP" evidence="5">
    <location>
        <begin position="690"/>
        <end position="895"/>
    </location>
</feature>
<reference evidence="9" key="1">
    <citation type="submission" date="2016-11" db="UniProtKB">
        <authorList>
            <consortium name="WormBaseParasite"/>
        </authorList>
    </citation>
    <scope>IDENTIFICATION</scope>
</reference>
<dbReference type="SMART" id="SM00228">
    <property type="entry name" value="PDZ"/>
    <property type="match status" value="1"/>
</dbReference>
<dbReference type="InterPro" id="IPR008936">
    <property type="entry name" value="Rho_GTPase_activation_prot"/>
</dbReference>
<evidence type="ECO:0000313" key="7">
    <source>
        <dbReference type="Proteomes" id="UP000095284"/>
    </source>
</evidence>
<evidence type="ECO:0000256" key="1">
    <source>
        <dbReference type="ARBA" id="ARBA00022468"/>
    </source>
</evidence>
<dbReference type="InterPro" id="IPR057459">
    <property type="entry name" value="SYDE1/2_C2"/>
</dbReference>
<proteinExistence type="predicted"/>
<dbReference type="InterPro" id="IPR036034">
    <property type="entry name" value="PDZ_sf"/>
</dbReference>
<feature type="domain" description="C2" evidence="3">
    <location>
        <begin position="535"/>
        <end position="651"/>
    </location>
</feature>
<dbReference type="OrthoDB" id="120383at2759"/>
<dbReference type="PANTHER" id="PTHR46150">
    <property type="entry name" value="RHO GTPASE-ACTIVATING PROTEIN 100F"/>
    <property type="match status" value="1"/>
</dbReference>
<accession>A0A1I7S9A1</accession>
<dbReference type="SUPFAM" id="SSF50156">
    <property type="entry name" value="PDZ domain-like"/>
    <property type="match status" value="1"/>
</dbReference>
<dbReference type="Proteomes" id="UP000582659">
    <property type="component" value="Unassembled WGS sequence"/>
</dbReference>
<reference evidence="6" key="2">
    <citation type="submission" date="2020-09" db="EMBL/GenBank/DDBJ databases">
        <authorList>
            <person name="Kikuchi T."/>
        </authorList>
    </citation>
    <scope>NUCLEOTIDE SEQUENCE</scope>
    <source>
        <strain evidence="6">Ka4C1</strain>
    </source>
</reference>
<dbReference type="SUPFAM" id="SSF49562">
    <property type="entry name" value="C2 domain (Calcium/lipid-binding domain, CaLB)"/>
    <property type="match status" value="1"/>
</dbReference>
<dbReference type="InterPro" id="IPR052118">
    <property type="entry name" value="Rho-GAP_regulator"/>
</dbReference>
<dbReference type="GO" id="GO:0046578">
    <property type="term" value="P:regulation of Ras protein signal transduction"/>
    <property type="evidence" value="ECO:0007669"/>
    <property type="project" value="TreeGrafter"/>
</dbReference>
<sequence>MPRPQASQGRSNEKAQIPVNSQLTEDAFRRIQQVDQQTSTLTNQGVVGFSARILDRAEYPTPDGKDISVVQLIEIIKKPGQSLGLYLREGNGFDCSYGVFASRFGEGSELEKMGNIIRPGDEILNVNNVEVRDMSIDDVVYALSIPRRLVLRTRFLENRRDMIEPQMKNLEKPVIIRTVDDKYEKDRQAMFMNPKPQPGILTKPAKTAGTWLGKRARQQQESDKHNHTLHQQYSQDLTPMSSQSTPPSTSTLKRIPAQPYSGYSPPTVAQTAFVPPPKIWPDPYSDPLNGQPRYNAGYPNESAYQYGDRYGRYGMSGGQPSPYNPLMGPMSSSMNPSIHPSMNPVTPGYNYKSNSLPRRRIQSEVAGPAGQLRSVKWRNDVISPGAGIYAGRSAMSDIASPLTQRRLDYAQAGRAQSTISSPGTTRSPTGRSIMDIFSAQEYRNWADPYGQQPDANVYGRTPTRLGYGMRSTSLPSRTIMNSLTSNNLDLRRQRGPFNQPEPAAQFPTQNPMDRQIQILDRLHLSPLVNRRVPLRAAGPGFDVDQVQLSSLTGIITVWILEGRNLRIPDKNQSNQLYVVLEIDEVHRARTGISTPEQKFRWREGFEIDVQNAINAQFFVYSWHPQYRHRFCHKASMKLADAFFVDQLNGVRVFALNLEPKGQLMVRVAFSDMAHSYRRAVNVRYNASFGTPLGQLCQREEKEIPTVFLRLVTEIEKRGVDVPGLYYLSGALERKNYIKELINRDPVTTDISQVPVPDINLLTCLVKDFLKELPEPLVPPNIYAMLVDASSAILPADKDGNQGILLKIVDCLPSANKATLIQLLDHIRNLIASEPHNGLTLNRVCAIFGPLIFCTNDANNITRKPDPEQLKKVDLLDAGQASTSLKLVLENWPSRLSSENSSLDESANSQLPDLSSNTLPRQSAMTTQRPRPNSDMGNRQPNGCVRFQVD</sequence>
<dbReference type="Gene3D" id="1.10.555.10">
    <property type="entry name" value="Rho GTPase activation protein"/>
    <property type="match status" value="1"/>
</dbReference>
<keyword evidence="8" id="KW-1185">Reference proteome</keyword>
<evidence type="ECO:0000256" key="2">
    <source>
        <dbReference type="SAM" id="MobiDB-lite"/>
    </source>
</evidence>
<evidence type="ECO:0000259" key="5">
    <source>
        <dbReference type="PROSITE" id="PS50238"/>
    </source>
</evidence>
<feature type="region of interest" description="Disordered" evidence="2">
    <location>
        <begin position="897"/>
        <end position="949"/>
    </location>
</feature>
<dbReference type="AlphaFoldDB" id="A0A1I7S9A1"/>
<dbReference type="GO" id="GO:0005096">
    <property type="term" value="F:GTPase activator activity"/>
    <property type="evidence" value="ECO:0007669"/>
    <property type="project" value="UniProtKB-KW"/>
</dbReference>
<feature type="region of interest" description="Disordered" evidence="2">
    <location>
        <begin position="233"/>
        <end position="262"/>
    </location>
</feature>
<dbReference type="GO" id="GO:0007165">
    <property type="term" value="P:signal transduction"/>
    <property type="evidence" value="ECO:0007669"/>
    <property type="project" value="InterPro"/>
</dbReference>
<dbReference type="Gene3D" id="2.60.40.150">
    <property type="entry name" value="C2 domain"/>
    <property type="match status" value="1"/>
</dbReference>
<dbReference type="InterPro" id="IPR000198">
    <property type="entry name" value="RhoGAP_dom"/>
</dbReference>
<evidence type="ECO:0000259" key="3">
    <source>
        <dbReference type="PROSITE" id="PS50004"/>
    </source>
</evidence>
<dbReference type="SUPFAM" id="SSF48350">
    <property type="entry name" value="GTPase activation domain, GAP"/>
    <property type="match status" value="1"/>
</dbReference>
<evidence type="ECO:0000313" key="8">
    <source>
        <dbReference type="Proteomes" id="UP000659654"/>
    </source>
</evidence>
<name>A0A1I7S9A1_BURXY</name>
<dbReference type="SMR" id="A0A1I7S9A1"/>
<dbReference type="InterPro" id="IPR000008">
    <property type="entry name" value="C2_dom"/>
</dbReference>
<dbReference type="Pfam" id="PF00620">
    <property type="entry name" value="RhoGAP"/>
    <property type="match status" value="1"/>
</dbReference>
<dbReference type="eggNOG" id="KOG3528">
    <property type="taxonomic scope" value="Eukaryota"/>
</dbReference>
<dbReference type="Pfam" id="PF25336">
    <property type="entry name" value="C2_SYDE"/>
    <property type="match status" value="1"/>
</dbReference>
<evidence type="ECO:0000259" key="4">
    <source>
        <dbReference type="PROSITE" id="PS50106"/>
    </source>
</evidence>
<dbReference type="Pfam" id="PF00595">
    <property type="entry name" value="PDZ"/>
    <property type="match status" value="1"/>
</dbReference>
<feature type="compositionally biased region" description="Polar residues" evidence="2">
    <location>
        <begin position="897"/>
        <end position="940"/>
    </location>
</feature>
<dbReference type="InterPro" id="IPR035892">
    <property type="entry name" value="C2_domain_sf"/>
</dbReference>
<dbReference type="GO" id="GO:0016477">
    <property type="term" value="P:cell migration"/>
    <property type="evidence" value="ECO:0007669"/>
    <property type="project" value="TreeGrafter"/>
</dbReference>
<feature type="domain" description="PDZ" evidence="4">
    <location>
        <begin position="72"/>
        <end position="143"/>
    </location>
</feature>
<dbReference type="GO" id="GO:0030030">
    <property type="term" value="P:cell projection organization"/>
    <property type="evidence" value="ECO:0007669"/>
    <property type="project" value="TreeGrafter"/>
</dbReference>
<dbReference type="PROSITE" id="PS50238">
    <property type="entry name" value="RHOGAP"/>
    <property type="match status" value="1"/>
</dbReference>
<dbReference type="Gene3D" id="2.30.42.10">
    <property type="match status" value="1"/>
</dbReference>
<dbReference type="SMART" id="SM00324">
    <property type="entry name" value="RhoGAP"/>
    <property type="match status" value="1"/>
</dbReference>
<dbReference type="eggNOG" id="KOG1452">
    <property type="taxonomic scope" value="Eukaryota"/>
</dbReference>
<feature type="compositionally biased region" description="Low complexity" evidence="2">
    <location>
        <begin position="238"/>
        <end position="251"/>
    </location>
</feature>
<dbReference type="PROSITE" id="PS50004">
    <property type="entry name" value="C2"/>
    <property type="match status" value="1"/>
</dbReference>
<evidence type="ECO:0000313" key="9">
    <source>
        <dbReference type="WBParaSite" id="BXY_0959700.1"/>
    </source>
</evidence>
<keyword evidence="1" id="KW-0343">GTPase activation</keyword>
<organism evidence="7 9">
    <name type="scientific">Bursaphelenchus xylophilus</name>
    <name type="common">Pinewood nematode worm</name>
    <name type="synonym">Aphelenchoides xylophilus</name>
    <dbReference type="NCBI Taxonomy" id="6326"/>
    <lineage>
        <taxon>Eukaryota</taxon>
        <taxon>Metazoa</taxon>
        <taxon>Ecdysozoa</taxon>
        <taxon>Nematoda</taxon>
        <taxon>Chromadorea</taxon>
        <taxon>Rhabditida</taxon>
        <taxon>Tylenchina</taxon>
        <taxon>Tylenchomorpha</taxon>
        <taxon>Aphelenchoidea</taxon>
        <taxon>Aphelenchoididae</taxon>
        <taxon>Bursaphelenchus</taxon>
    </lineage>
</organism>
<dbReference type="WBParaSite" id="BXY_0959700.1">
    <property type="protein sequence ID" value="BXY_0959700.1"/>
    <property type="gene ID" value="BXY_0959700"/>
</dbReference>
<dbReference type="InterPro" id="IPR001478">
    <property type="entry name" value="PDZ"/>
</dbReference>
<evidence type="ECO:0000313" key="6">
    <source>
        <dbReference type="EMBL" id="CAD5217110.1"/>
    </source>
</evidence>
<dbReference type="EMBL" id="CAJFDI010000002">
    <property type="protein sequence ID" value="CAD5217110.1"/>
    <property type="molecule type" value="Genomic_DNA"/>
</dbReference>
<dbReference type="PANTHER" id="PTHR46150:SF3">
    <property type="entry name" value="RHO GTPASE-ACTIVATING PROTEIN 100F"/>
    <property type="match status" value="1"/>
</dbReference>
<dbReference type="EMBL" id="CAJFCV020000002">
    <property type="protein sequence ID" value="CAG9100471.1"/>
    <property type="molecule type" value="Genomic_DNA"/>
</dbReference>
<protein>
    <submittedName>
        <fullName evidence="6">(pine wood nematode) hypothetical protein</fullName>
    </submittedName>
</protein>
<gene>
    <name evidence="6" type="ORF">BXYJ_LOCUS4871</name>
</gene>
<dbReference type="GO" id="GO:0097060">
    <property type="term" value="C:synaptic membrane"/>
    <property type="evidence" value="ECO:0007669"/>
    <property type="project" value="TreeGrafter"/>
</dbReference>
<dbReference type="Proteomes" id="UP000659654">
    <property type="component" value="Unassembled WGS sequence"/>
</dbReference>